<dbReference type="eggNOG" id="COG2244">
    <property type="taxonomic scope" value="Bacteria"/>
</dbReference>
<dbReference type="STRING" id="742742.HMPREF9452_00644"/>
<proteinExistence type="predicted"/>
<evidence type="ECO:0000313" key="8">
    <source>
        <dbReference type="Proteomes" id="UP000004830"/>
    </source>
</evidence>
<feature type="transmembrane region" description="Helical" evidence="6">
    <location>
        <begin position="283"/>
        <end position="304"/>
    </location>
</feature>
<feature type="transmembrane region" description="Helical" evidence="6">
    <location>
        <begin position="418"/>
        <end position="451"/>
    </location>
</feature>
<feature type="transmembrane region" description="Helical" evidence="6">
    <location>
        <begin position="12"/>
        <end position="32"/>
    </location>
</feature>
<evidence type="ECO:0000256" key="3">
    <source>
        <dbReference type="ARBA" id="ARBA00022692"/>
    </source>
</evidence>
<dbReference type="GO" id="GO:0005886">
    <property type="term" value="C:plasma membrane"/>
    <property type="evidence" value="ECO:0007669"/>
    <property type="project" value="UniProtKB-SubCell"/>
</dbReference>
<keyword evidence="5 6" id="KW-0472">Membrane</keyword>
<dbReference type="EMBL" id="ADLS01000008">
    <property type="protein sequence ID" value="EGX67182.1"/>
    <property type="molecule type" value="Genomic_DNA"/>
</dbReference>
<keyword evidence="4 6" id="KW-1133">Transmembrane helix</keyword>
<organism evidence="7 8">
    <name type="scientific">Collinsella tanakaei YIT 12063</name>
    <dbReference type="NCBI Taxonomy" id="742742"/>
    <lineage>
        <taxon>Bacteria</taxon>
        <taxon>Bacillati</taxon>
        <taxon>Actinomycetota</taxon>
        <taxon>Coriobacteriia</taxon>
        <taxon>Coriobacteriales</taxon>
        <taxon>Coriobacteriaceae</taxon>
        <taxon>Collinsella</taxon>
    </lineage>
</organism>
<keyword evidence="8" id="KW-1185">Reference proteome</keyword>
<dbReference type="InterPro" id="IPR002797">
    <property type="entry name" value="Polysacc_synth"/>
</dbReference>
<feature type="transmembrane region" description="Helical" evidence="6">
    <location>
        <begin position="44"/>
        <end position="67"/>
    </location>
</feature>
<feature type="transmembrane region" description="Helical" evidence="6">
    <location>
        <begin position="144"/>
        <end position="166"/>
    </location>
</feature>
<evidence type="ECO:0000256" key="1">
    <source>
        <dbReference type="ARBA" id="ARBA00004651"/>
    </source>
</evidence>
<evidence type="ECO:0000256" key="4">
    <source>
        <dbReference type="ARBA" id="ARBA00022989"/>
    </source>
</evidence>
<gene>
    <name evidence="7" type="ORF">HMPREF9452_00644</name>
</gene>
<keyword evidence="3 6" id="KW-0812">Transmembrane</keyword>
<dbReference type="PANTHER" id="PTHR30250:SF11">
    <property type="entry name" value="O-ANTIGEN TRANSPORTER-RELATED"/>
    <property type="match status" value="1"/>
</dbReference>
<dbReference type="Pfam" id="PF01943">
    <property type="entry name" value="Polysacc_synt"/>
    <property type="match status" value="1"/>
</dbReference>
<evidence type="ECO:0000256" key="2">
    <source>
        <dbReference type="ARBA" id="ARBA00022475"/>
    </source>
</evidence>
<feature type="transmembrane region" description="Helical" evidence="6">
    <location>
        <begin position="88"/>
        <end position="108"/>
    </location>
</feature>
<accession>G1WH31</accession>
<comment type="subcellular location">
    <subcellularLocation>
        <location evidence="1">Cell membrane</location>
        <topology evidence="1">Multi-pass membrane protein</topology>
    </subcellularLocation>
</comment>
<dbReference type="PATRIC" id="fig|742742.3.peg.624"/>
<feature type="transmembrane region" description="Helical" evidence="6">
    <location>
        <begin position="114"/>
        <end position="132"/>
    </location>
</feature>
<evidence type="ECO:0000256" key="5">
    <source>
        <dbReference type="ARBA" id="ARBA00023136"/>
    </source>
</evidence>
<dbReference type="GeneID" id="62758412"/>
<dbReference type="OrthoDB" id="3249502at2"/>
<name>G1WH31_9ACTN</name>
<comment type="caution">
    <text evidence="7">The sequence shown here is derived from an EMBL/GenBank/DDBJ whole genome shotgun (WGS) entry which is preliminary data.</text>
</comment>
<dbReference type="AlphaFoldDB" id="G1WH31"/>
<evidence type="ECO:0000313" key="7">
    <source>
        <dbReference type="EMBL" id="EGX67182.1"/>
    </source>
</evidence>
<dbReference type="InterPro" id="IPR050833">
    <property type="entry name" value="Poly_Biosynth_Transport"/>
</dbReference>
<feature type="transmembrane region" description="Helical" evidence="6">
    <location>
        <begin position="353"/>
        <end position="373"/>
    </location>
</feature>
<reference evidence="7 8" key="1">
    <citation type="submission" date="2011-06" db="EMBL/GenBank/DDBJ databases">
        <title>The Genome Sequence of Collinsella tanakaei YIT 12063.</title>
        <authorList>
            <consortium name="The Broad Institute Genome Sequencing Platform"/>
            <person name="Earl A."/>
            <person name="Ward D."/>
            <person name="Feldgarden M."/>
            <person name="Gevers D."/>
            <person name="Morotomi M."/>
            <person name="Young S.K."/>
            <person name="Zeng Q."/>
            <person name="Gargeya S."/>
            <person name="Fitzgerald M."/>
            <person name="Haas B."/>
            <person name="Abouelleil A."/>
            <person name="Alvarado L."/>
            <person name="Arachchi H.M."/>
            <person name="Berlin A."/>
            <person name="Brown A."/>
            <person name="Chapman S.B."/>
            <person name="Chen Z."/>
            <person name="Dunbar C."/>
            <person name="Freedman E."/>
            <person name="Gearin G."/>
            <person name="Gellesch M."/>
            <person name="Goldberg J."/>
            <person name="Griggs A."/>
            <person name="Gujja S."/>
            <person name="Heiman D."/>
            <person name="Howarth C."/>
            <person name="Larson L."/>
            <person name="Lui A."/>
            <person name="MacDonald P.J.P."/>
            <person name="Mehta T."/>
            <person name="Montmayeur A."/>
            <person name="Murphy C."/>
            <person name="Neiman D."/>
            <person name="Pearson M."/>
            <person name="Priest M."/>
            <person name="Roberts A."/>
            <person name="Saif S."/>
            <person name="Shea T."/>
            <person name="Shenoy N."/>
            <person name="Sisk P."/>
            <person name="Stolte C."/>
            <person name="Sykes S."/>
            <person name="Wortman J."/>
            <person name="Nusbaum C."/>
            <person name="Birren B."/>
        </authorList>
    </citation>
    <scope>NUCLEOTIDE SEQUENCE [LARGE SCALE GENOMIC DNA]</scope>
    <source>
        <strain evidence="7 8">YIT 12063</strain>
    </source>
</reference>
<keyword evidence="2" id="KW-1003">Cell membrane</keyword>
<evidence type="ECO:0000256" key="6">
    <source>
        <dbReference type="SAM" id="Phobius"/>
    </source>
</evidence>
<dbReference type="Proteomes" id="UP000004830">
    <property type="component" value="Unassembled WGS sequence"/>
</dbReference>
<feature type="transmembrane region" description="Helical" evidence="6">
    <location>
        <begin position="172"/>
        <end position="190"/>
    </location>
</feature>
<protein>
    <submittedName>
        <fullName evidence="7">Uncharacterized protein</fullName>
    </submittedName>
</protein>
<sequence length="468" mass="51719">MSRYSYLLKNIGLMTLSNFASKILAFLLVPLYTSVLSTSEYGLYDIYTTTAFLLVPLLSGAVSQATLRFSLEPDKDRCLVFTESMRSFVKASLVVVFAIAINGALNVIPLFNEYPVFFVVYYVLCLLSDILLSFARGVERIADVAIAGLLSSAAIIIFNIALLVVFPLGISGYFIANISSFAIVIAYLTIRLKLWNYLRDGDVRELRCEMRSYSRPLIFDQIAWWINNVSDRYVVAWICGAAANGIYSVAFKIPSILNVFQSIFNQAWTLSAVKELDETSGEFYSRIYSAYNCALVLLCSLLIAGDKLIARVLYANDFYQAWRYAPLLTISVVFSCLCGVFEGIFAAAKETKILATSTVAGAAVNILMNLALVGVTGPIGAAFSTMVSYGLVWFVRLKKASGIVSLSINLGRDIASYALLFGQSLILFLSLGNLVVLAIQMLFFLCLLLIYRHDLYNVASLLLRKIGR</sequence>
<dbReference type="HOGENOM" id="CLU_022017_7_4_11"/>
<dbReference type="PANTHER" id="PTHR30250">
    <property type="entry name" value="PST FAMILY PREDICTED COLANIC ACID TRANSPORTER"/>
    <property type="match status" value="1"/>
</dbReference>
<dbReference type="RefSeq" id="WP_009140680.1">
    <property type="nucleotide sequence ID" value="NZ_JH126467.1"/>
</dbReference>
<feature type="transmembrane region" description="Helical" evidence="6">
    <location>
        <begin position="324"/>
        <end position="346"/>
    </location>
</feature>